<dbReference type="EMBL" id="JBEPSB010000015">
    <property type="protein sequence ID" value="MET4561970.1"/>
    <property type="molecule type" value="Genomic_DNA"/>
</dbReference>
<reference evidence="1 2" key="1">
    <citation type="submission" date="2024-06" db="EMBL/GenBank/DDBJ databases">
        <title>Sorghum-associated microbial communities from plants grown in Nebraska, USA.</title>
        <authorList>
            <person name="Schachtman D."/>
        </authorList>
    </citation>
    <scope>NUCLEOTIDE SEQUENCE [LARGE SCALE GENOMIC DNA]</scope>
    <source>
        <strain evidence="1 2">736</strain>
    </source>
</reference>
<comment type="caution">
    <text evidence="1">The sequence shown here is derived from an EMBL/GenBank/DDBJ whole genome shotgun (WGS) entry which is preliminary data.</text>
</comment>
<organism evidence="1 2">
    <name type="scientific">Lysinibacillus parviboronicapiens</name>
    <dbReference type="NCBI Taxonomy" id="436516"/>
    <lineage>
        <taxon>Bacteria</taxon>
        <taxon>Bacillati</taxon>
        <taxon>Bacillota</taxon>
        <taxon>Bacilli</taxon>
        <taxon>Bacillales</taxon>
        <taxon>Bacillaceae</taxon>
        <taxon>Lysinibacillus</taxon>
    </lineage>
</organism>
<accession>A0ABV2PLZ5</accession>
<keyword evidence="2" id="KW-1185">Reference proteome</keyword>
<gene>
    <name evidence="1" type="ORF">ABIA69_003140</name>
</gene>
<name>A0ABV2PLZ5_9BACI</name>
<sequence length="48" mass="5466">GWRTFRMSLDMGQYPSVSRAEQTTSYTGGSDFVICLIIYRPLILSCMN</sequence>
<evidence type="ECO:0000313" key="1">
    <source>
        <dbReference type="EMBL" id="MET4561970.1"/>
    </source>
</evidence>
<evidence type="ECO:0000313" key="2">
    <source>
        <dbReference type="Proteomes" id="UP001549363"/>
    </source>
</evidence>
<protein>
    <submittedName>
        <fullName evidence="1">Uncharacterized protein</fullName>
    </submittedName>
</protein>
<feature type="non-terminal residue" evidence="1">
    <location>
        <position position="1"/>
    </location>
</feature>
<proteinExistence type="predicted"/>
<dbReference type="Proteomes" id="UP001549363">
    <property type="component" value="Unassembled WGS sequence"/>
</dbReference>